<dbReference type="GO" id="GO:0019842">
    <property type="term" value="F:vitamin binding"/>
    <property type="evidence" value="ECO:0007669"/>
    <property type="project" value="TreeGrafter"/>
</dbReference>
<proteinExistence type="predicted"/>
<keyword evidence="4 7" id="KW-0472">Membrane</keyword>
<dbReference type="HOGENOM" id="CLU_020495_1_0_10"/>
<evidence type="ECO:0000256" key="3">
    <source>
        <dbReference type="ARBA" id="ARBA00022989"/>
    </source>
</evidence>
<dbReference type="InterPro" id="IPR053935">
    <property type="entry name" value="VKGC_lumenal_dom"/>
</dbReference>
<comment type="subcellular location">
    <subcellularLocation>
        <location evidence="1">Endomembrane system</location>
        <topology evidence="1">Multi-pass membrane protein</topology>
    </subcellularLocation>
</comment>
<feature type="transmembrane region" description="Helical" evidence="7">
    <location>
        <begin position="117"/>
        <end position="136"/>
    </location>
</feature>
<protein>
    <submittedName>
        <fullName evidence="9">Vitamin K-dependent gamma-carboxylase</fullName>
    </submittedName>
</protein>
<dbReference type="GO" id="GO:0008488">
    <property type="term" value="F:gamma-glutamyl carboxylase activity"/>
    <property type="evidence" value="ECO:0007669"/>
    <property type="project" value="InterPro"/>
</dbReference>
<dbReference type="eggNOG" id="COG3250">
    <property type="taxonomic scope" value="Bacteria"/>
</dbReference>
<organism evidence="9 10">
    <name type="scientific">Pedobacter heparinus (strain ATCC 13125 / DSM 2366 / CIP 104194 / JCM 7457 / NBRC 12017 / NCIMB 9290 / NRRL B-14731 / HIM 762-3)</name>
    <dbReference type="NCBI Taxonomy" id="485917"/>
    <lineage>
        <taxon>Bacteria</taxon>
        <taxon>Pseudomonadati</taxon>
        <taxon>Bacteroidota</taxon>
        <taxon>Sphingobacteriia</taxon>
        <taxon>Sphingobacteriales</taxon>
        <taxon>Sphingobacteriaceae</taxon>
        <taxon>Pedobacter</taxon>
    </lineage>
</organism>
<evidence type="ECO:0000259" key="8">
    <source>
        <dbReference type="SMART" id="SM00752"/>
    </source>
</evidence>
<dbReference type="PANTHER" id="PTHR12639:SF7">
    <property type="entry name" value="HTTM DOMAIN-CONTAINING PROTEIN"/>
    <property type="match status" value="1"/>
</dbReference>
<feature type="domain" description="HTTM-like" evidence="8">
    <location>
        <begin position="12"/>
        <end position="273"/>
    </location>
</feature>
<dbReference type="GO" id="GO:0012505">
    <property type="term" value="C:endomembrane system"/>
    <property type="evidence" value="ECO:0007669"/>
    <property type="project" value="UniProtKB-SubCell"/>
</dbReference>
<keyword evidence="5" id="KW-1015">Disulfide bond</keyword>
<dbReference type="InterPro" id="IPR007782">
    <property type="entry name" value="VKG_COase"/>
</dbReference>
<dbReference type="Proteomes" id="UP000000852">
    <property type="component" value="Chromosome"/>
</dbReference>
<evidence type="ECO:0000313" key="9">
    <source>
        <dbReference type="EMBL" id="ACU03544.1"/>
    </source>
</evidence>
<dbReference type="OrthoDB" id="341137at2"/>
<dbReference type="InterPro" id="IPR053934">
    <property type="entry name" value="HTTM_dom"/>
</dbReference>
<keyword evidence="2 7" id="KW-0812">Transmembrane</keyword>
<feature type="transmembrane region" description="Helical" evidence="7">
    <location>
        <begin position="304"/>
        <end position="323"/>
    </location>
</feature>
<evidence type="ECO:0000256" key="5">
    <source>
        <dbReference type="ARBA" id="ARBA00023157"/>
    </source>
</evidence>
<dbReference type="EMBL" id="CP001681">
    <property type="protein sequence ID" value="ACU03544.1"/>
    <property type="molecule type" value="Genomic_DNA"/>
</dbReference>
<keyword evidence="3 7" id="KW-1133">Transmembrane helix</keyword>
<dbReference type="PANTHER" id="PTHR12639">
    <property type="entry name" value="VITAMIN K-DEPENDENT GAMMA-CARBOXYLASE"/>
    <property type="match status" value="1"/>
</dbReference>
<evidence type="ECO:0000256" key="7">
    <source>
        <dbReference type="SAM" id="Phobius"/>
    </source>
</evidence>
<keyword evidence="10" id="KW-1185">Reference proteome</keyword>
<dbReference type="AlphaFoldDB" id="C6XSY3"/>
<reference evidence="9 10" key="1">
    <citation type="journal article" date="2009" name="Stand. Genomic Sci.">
        <title>Complete genome sequence of Pedobacter heparinus type strain (HIM 762-3).</title>
        <authorList>
            <person name="Han C."/>
            <person name="Spring S."/>
            <person name="Lapidus A."/>
            <person name="Del Rio T.G."/>
            <person name="Tice H."/>
            <person name="Copeland A."/>
            <person name="Cheng J.F."/>
            <person name="Lucas S."/>
            <person name="Chen F."/>
            <person name="Nolan M."/>
            <person name="Bruce D."/>
            <person name="Goodwin L."/>
            <person name="Pitluck S."/>
            <person name="Ivanova N."/>
            <person name="Mavromatis K."/>
            <person name="Mikhailova N."/>
            <person name="Pati A."/>
            <person name="Chen A."/>
            <person name="Palaniappan K."/>
            <person name="Land M."/>
            <person name="Hauser L."/>
            <person name="Chang Y.J."/>
            <person name="Jeffries C.C."/>
            <person name="Saunders E."/>
            <person name="Chertkov O."/>
            <person name="Brettin T."/>
            <person name="Goker M."/>
            <person name="Rohde M."/>
            <person name="Bristow J."/>
            <person name="Eisen J.A."/>
            <person name="Markowitz V."/>
            <person name="Hugenholtz P."/>
            <person name="Kyrpides N.C."/>
            <person name="Klenk H.P."/>
            <person name="Detter J.C."/>
        </authorList>
    </citation>
    <scope>NUCLEOTIDE SEQUENCE [LARGE SCALE GENOMIC DNA]</scope>
    <source>
        <strain evidence="10">ATCC 13125 / DSM 2366 / CIP 104194 / JCM 7457 / NBRC 12017 / NCIMB 9290 / NRRL B-14731 / HIM 762-3</strain>
    </source>
</reference>
<evidence type="ECO:0000256" key="6">
    <source>
        <dbReference type="ARBA" id="ARBA00023239"/>
    </source>
</evidence>
<accession>C6XSY3</accession>
<feature type="transmembrane region" description="Helical" evidence="7">
    <location>
        <begin position="21"/>
        <end position="40"/>
    </location>
</feature>
<keyword evidence="6" id="KW-0456">Lyase</keyword>
<name>C6XSY3_PEDHD</name>
<dbReference type="InterPro" id="IPR011020">
    <property type="entry name" value="HTTM-like"/>
</dbReference>
<feature type="transmembrane region" description="Helical" evidence="7">
    <location>
        <begin position="241"/>
        <end position="269"/>
    </location>
</feature>
<evidence type="ECO:0000256" key="4">
    <source>
        <dbReference type="ARBA" id="ARBA00023136"/>
    </source>
</evidence>
<dbReference type="Pfam" id="PF22777">
    <property type="entry name" value="VKGC_lumenal_dom"/>
    <property type="match status" value="1"/>
</dbReference>
<feature type="transmembrane region" description="Helical" evidence="7">
    <location>
        <begin position="74"/>
        <end position="105"/>
    </location>
</feature>
<evidence type="ECO:0000256" key="1">
    <source>
        <dbReference type="ARBA" id="ARBA00004127"/>
    </source>
</evidence>
<evidence type="ECO:0000256" key="2">
    <source>
        <dbReference type="ARBA" id="ARBA00022692"/>
    </source>
</evidence>
<gene>
    <name evidence="9" type="ordered locus">Phep_1329</name>
</gene>
<dbReference type="SMART" id="SM00752">
    <property type="entry name" value="HTTM"/>
    <property type="match status" value="1"/>
</dbReference>
<dbReference type="RefSeq" id="WP_012781488.1">
    <property type="nucleotide sequence ID" value="NC_013061.1"/>
</dbReference>
<dbReference type="KEGG" id="phe:Phep_1329"/>
<dbReference type="STRING" id="485917.Phep_1329"/>
<sequence>MTAINKAIKWIKSPTSIAPLVTFRVLFGILMLLSTIRFWIRGWITTQYVDPTFHFTFIGFDWIHPLGNVGMHLVFFFIAVSSLFIALGFCYRFAMVTFFLLFTYVELIDVTYYLNHYYFISVVSFLMIWLPAGRFFSLDVKFNPALKVTEVPRWTVGSIRLQLGLVYFFAGLAKLNSDWLLAAQPMKIWLPTKSHLPLIGSLMYEEWVAYFFSWFGAAYDLFIVFFLLIRRTRFIGYLMVLIFHIATAIFFPAIGMFPYIMMVCTLVFFSGDFHLKLIRFFNPLFSGVENRSVFFKPVYQNERLWIFGLFFLIQIVLPMRYLAYPGPLFWTEEGYRFSWRVMLMEKVGTAIFSIRDSQTGNRYEVNNSEFLTTQQEKMMSTQPDLILKYAHYLADVYVRRGIKKPQVYGEVYVTLNGRRSAPFIDSKVNLADQQLSFKHYKWILPFNINHDL</sequence>
<dbReference type="Pfam" id="PF05090">
    <property type="entry name" value="HTTM"/>
    <property type="match status" value="1"/>
</dbReference>
<feature type="transmembrane region" description="Helical" evidence="7">
    <location>
        <begin position="207"/>
        <end position="229"/>
    </location>
</feature>
<evidence type="ECO:0000313" key="10">
    <source>
        <dbReference type="Proteomes" id="UP000000852"/>
    </source>
</evidence>